<dbReference type="EMBL" id="CP002656">
    <property type="protein sequence ID" value="AEB94543.1"/>
    <property type="molecule type" value="Genomic_DNA"/>
</dbReference>
<dbReference type="Pfam" id="PF02423">
    <property type="entry name" value="OCD_Mu_crystall"/>
    <property type="match status" value="1"/>
</dbReference>
<dbReference type="RefSeq" id="WP_013737041.1">
    <property type="nucleotide sequence ID" value="NC_015435.1"/>
</dbReference>
<dbReference type="GO" id="GO:0005737">
    <property type="term" value="C:cytoplasm"/>
    <property type="evidence" value="ECO:0007669"/>
    <property type="project" value="TreeGrafter"/>
</dbReference>
<dbReference type="HOGENOM" id="CLU_042088_1_2_2"/>
<organism evidence="1 2">
    <name type="scientific">Metallosphaera cuprina (strain Ar-4)</name>
    <dbReference type="NCBI Taxonomy" id="1006006"/>
    <lineage>
        <taxon>Archaea</taxon>
        <taxon>Thermoproteota</taxon>
        <taxon>Thermoprotei</taxon>
        <taxon>Sulfolobales</taxon>
        <taxon>Sulfolobaceae</taxon>
        <taxon>Metallosphaera</taxon>
    </lineage>
</organism>
<evidence type="ECO:0000313" key="1">
    <source>
        <dbReference type="EMBL" id="AEB94543.1"/>
    </source>
</evidence>
<accession>F4G044</accession>
<keyword evidence="2" id="KW-1185">Reference proteome</keyword>
<dbReference type="Proteomes" id="UP000007812">
    <property type="component" value="Chromosome"/>
</dbReference>
<protein>
    <submittedName>
        <fullName evidence="1">Ornithine cyclodeaminase</fullName>
    </submittedName>
</protein>
<dbReference type="InterPro" id="IPR003462">
    <property type="entry name" value="ODC_Mu_crystall"/>
</dbReference>
<dbReference type="PIRSF" id="PIRSF001439">
    <property type="entry name" value="CryM"/>
    <property type="match status" value="1"/>
</dbReference>
<dbReference type="PANTHER" id="PTHR13812:SF19">
    <property type="entry name" value="KETIMINE REDUCTASE MU-CRYSTALLIN"/>
    <property type="match status" value="1"/>
</dbReference>
<dbReference type="Gene3D" id="3.40.50.720">
    <property type="entry name" value="NAD(P)-binding Rossmann-like Domain"/>
    <property type="match status" value="1"/>
</dbReference>
<evidence type="ECO:0000313" key="2">
    <source>
        <dbReference type="Proteomes" id="UP000007812"/>
    </source>
</evidence>
<proteinExistence type="predicted"/>
<gene>
    <name evidence="1" type="ordered locus">Mcup_0435</name>
</gene>
<sequence length="297" mass="32173">MRVLTDQELVQALTPEKAVSAMREAFSLLFRGEVHSPQRTVMTFGEDWWGVMPCRTKYLFTVKVVAVIPGNKSRGLPAVNGSVLAMSPDTAEPIAILPGATLTAIRTAATSVLSTELAFGRKVDVLGVIGAGQEAEFHIRIARGYLSTSRILVSARRSHLELSKRLEVEAVDLDSLLKESDVIFATTSSSSPVVKGSLLKEGFHVVSIGAHTPEARELDDETGKRARTFIVDSLQAVSSESGDYIQMSESGVLKARVLELGEVVERDLKVERPSIFKSVGVSVQDNLASYYAIKNAI</sequence>
<dbReference type="AlphaFoldDB" id="F4G044"/>
<dbReference type="eggNOG" id="arCOG01035">
    <property type="taxonomic scope" value="Archaea"/>
</dbReference>
<reference evidence="1 2" key="1">
    <citation type="journal article" date="2011" name="J. Bacteriol.">
        <title>Complete genome sequence of Metallosphaera cuprina, a metal sulfide-oxidizing archaeon from a hot spring.</title>
        <authorList>
            <person name="Liu L.J."/>
            <person name="You X.Y."/>
            <person name="Zheng H."/>
            <person name="Wang S."/>
            <person name="Jiang C.Y."/>
            <person name="Liu S.J."/>
        </authorList>
    </citation>
    <scope>NUCLEOTIDE SEQUENCE [LARGE SCALE GENOMIC DNA]</scope>
    <source>
        <strain evidence="1 2">Ar-4</strain>
    </source>
</reference>
<dbReference type="SUPFAM" id="SSF51735">
    <property type="entry name" value="NAD(P)-binding Rossmann-fold domains"/>
    <property type="match status" value="1"/>
</dbReference>
<dbReference type="GeneID" id="10492629"/>
<dbReference type="STRING" id="1006006.Mcup_0435"/>
<dbReference type="PANTHER" id="PTHR13812">
    <property type="entry name" value="KETIMINE REDUCTASE MU-CRYSTALLIN"/>
    <property type="match status" value="1"/>
</dbReference>
<dbReference type="KEGG" id="mcn:Mcup_0435"/>
<dbReference type="InterPro" id="IPR036291">
    <property type="entry name" value="NAD(P)-bd_dom_sf"/>
</dbReference>
<dbReference type="InterPro" id="IPR023401">
    <property type="entry name" value="ODC_N"/>
</dbReference>
<dbReference type="Gene3D" id="3.30.1780.10">
    <property type="entry name" value="ornithine cyclodeaminase, domain 1"/>
    <property type="match status" value="1"/>
</dbReference>
<dbReference type="PATRIC" id="fig|1006006.8.peg.438"/>
<name>F4G044_METCR</name>
<dbReference type="OrthoDB" id="21421at2157"/>